<dbReference type="Proteomes" id="UP000235388">
    <property type="component" value="Unassembled WGS sequence"/>
</dbReference>
<evidence type="ECO:0000313" key="6">
    <source>
        <dbReference type="Proteomes" id="UP000235392"/>
    </source>
</evidence>
<feature type="region of interest" description="Disordered" evidence="2">
    <location>
        <begin position="125"/>
        <end position="159"/>
    </location>
</feature>
<feature type="coiled-coil region" evidence="1">
    <location>
        <begin position="16"/>
        <end position="82"/>
    </location>
</feature>
<feature type="compositionally biased region" description="Polar residues" evidence="2">
    <location>
        <begin position="534"/>
        <end position="545"/>
    </location>
</feature>
<feature type="compositionally biased region" description="Basic and acidic residues" evidence="2">
    <location>
        <begin position="137"/>
        <end position="149"/>
    </location>
</feature>
<evidence type="ECO:0000256" key="2">
    <source>
        <dbReference type="SAM" id="MobiDB-lite"/>
    </source>
</evidence>
<proteinExistence type="predicted"/>
<protein>
    <submittedName>
        <fullName evidence="3">Uncharacterized protein</fullName>
    </submittedName>
</protein>
<sequence>MPSTTTMQQPETETENEILNKILAASEEDYRQHQERIAKQEAEELERVRIESEAAEKLERARNQLLEEAEQAELELVIQHSQQIHNIRYSLAQLPLHEEPQLIHPQNEDEERMAIQLAMSLSLNQNQNQNQNEQEQEQEHPLQEGETVTHHALPPPPSYEQIVNLTRLQPTLPHLIPLPTTPPNPSTTPVQSPSHPSPLLQSSSSQSRHRRPLPPLPDTNRSSPLPSLSHSLTSVSSSIEPRNQIILTPSPTILQTPATPLTYDHSRLVPSASDALAHETDPFSDEFAAIDPDQPHAPHPVHSSHSGHTSLPPHPRHHSSDSNNLPIKTQPSTSSETSHSKQQEALALTIPSTQPDELSSSPVTVHSQSPGAISRLDTESFDANPCPPESVAEGVSYGPIRIINDPLESHGQFTDALVLSQHSSDGAKSNPHPLVAIEAWSWNRLLTYLMWHGNSRIEPGPLDVSEAEDEELGGWLAGMSVLFKEQPQGTTSVRLVLELVAGKGDSQWSRADGGGGSARQRRRSSMVIRRRSSTESPSPAPSQTIHLPRPFVSLPVKLSTLACTLHEIHTVARMSCCSSMRNSPSSSSTHAPSNQEIFARLAKAIAANARAMGEEELATAQAEAKLFSRGRKWLKRKTHALVGSSSPSSSSSHYPSLPSSSSSSSCPGSSASLHADGKDSSRLDGEGLPLPTGATLVQPWECDWV</sequence>
<evidence type="ECO:0000313" key="5">
    <source>
        <dbReference type="Proteomes" id="UP000235388"/>
    </source>
</evidence>
<dbReference type="EMBL" id="PGCJ01000835">
    <property type="protein sequence ID" value="PLW18233.1"/>
    <property type="molecule type" value="Genomic_DNA"/>
</dbReference>
<evidence type="ECO:0000313" key="3">
    <source>
        <dbReference type="EMBL" id="PLW18233.1"/>
    </source>
</evidence>
<dbReference type="EMBL" id="PGCI01000004">
    <property type="protein sequence ID" value="PLW51612.1"/>
    <property type="molecule type" value="Genomic_DNA"/>
</dbReference>
<keyword evidence="1" id="KW-0175">Coiled coil</keyword>
<reference evidence="5 6" key="1">
    <citation type="submission" date="2017-11" db="EMBL/GenBank/DDBJ databases">
        <title>De novo assembly and phasing of dikaryotic genomes from two isolates of Puccinia coronata f. sp. avenae, the causal agent of oat crown rust.</title>
        <authorList>
            <person name="Miller M.E."/>
            <person name="Zhang Y."/>
            <person name="Omidvar V."/>
            <person name="Sperschneider J."/>
            <person name="Schwessinger B."/>
            <person name="Raley C."/>
            <person name="Palmer J.M."/>
            <person name="Garnica D."/>
            <person name="Upadhyaya N."/>
            <person name="Rathjen J."/>
            <person name="Taylor J.M."/>
            <person name="Park R.F."/>
            <person name="Dodds P.N."/>
            <person name="Hirsch C.D."/>
            <person name="Kianian S.F."/>
            <person name="Figueroa M."/>
        </authorList>
    </citation>
    <scope>NUCLEOTIDE SEQUENCE [LARGE SCALE GENOMIC DNA]</scope>
    <source>
        <strain evidence="3">12NC29</strain>
        <strain evidence="4">12SD80</strain>
    </source>
</reference>
<dbReference type="Proteomes" id="UP000235392">
    <property type="component" value="Unassembled WGS sequence"/>
</dbReference>
<feature type="compositionally biased region" description="Low complexity" evidence="2">
    <location>
        <begin position="644"/>
        <end position="672"/>
    </location>
</feature>
<organism evidence="3 5">
    <name type="scientific">Puccinia coronata f. sp. avenae</name>
    <dbReference type="NCBI Taxonomy" id="200324"/>
    <lineage>
        <taxon>Eukaryota</taxon>
        <taxon>Fungi</taxon>
        <taxon>Dikarya</taxon>
        <taxon>Basidiomycota</taxon>
        <taxon>Pucciniomycotina</taxon>
        <taxon>Pucciniomycetes</taxon>
        <taxon>Pucciniales</taxon>
        <taxon>Pucciniaceae</taxon>
        <taxon>Puccinia</taxon>
    </lineage>
</organism>
<gene>
    <name evidence="3" type="ORF">PCANC_10375</name>
    <name evidence="4" type="ORF">PCASD_00478</name>
</gene>
<feature type="compositionally biased region" description="Low complexity" evidence="2">
    <location>
        <begin position="222"/>
        <end position="238"/>
    </location>
</feature>
<feature type="compositionally biased region" description="Low complexity" evidence="2">
    <location>
        <begin position="187"/>
        <end position="206"/>
    </location>
</feature>
<feature type="region of interest" description="Disordered" evidence="2">
    <location>
        <begin position="286"/>
        <end position="343"/>
    </location>
</feature>
<feature type="compositionally biased region" description="Polar residues" evidence="2">
    <location>
        <begin position="321"/>
        <end position="337"/>
    </location>
</feature>
<dbReference type="STRING" id="200324.A0A2N5SYC4"/>
<evidence type="ECO:0000313" key="4">
    <source>
        <dbReference type="EMBL" id="PLW51612.1"/>
    </source>
</evidence>
<comment type="caution">
    <text evidence="3">The sequence shown here is derived from an EMBL/GenBank/DDBJ whole genome shotgun (WGS) entry which is preliminary data.</text>
</comment>
<evidence type="ECO:0000256" key="1">
    <source>
        <dbReference type="SAM" id="Coils"/>
    </source>
</evidence>
<dbReference type="OrthoDB" id="2507689at2759"/>
<feature type="region of interest" description="Disordered" evidence="2">
    <location>
        <begin position="173"/>
        <end position="238"/>
    </location>
</feature>
<dbReference type="AlphaFoldDB" id="A0A2N5SYC4"/>
<name>A0A2N5SYC4_9BASI</name>
<feature type="compositionally biased region" description="Basic and acidic residues" evidence="2">
    <location>
        <begin position="675"/>
        <end position="685"/>
    </location>
</feature>
<feature type="region of interest" description="Disordered" evidence="2">
    <location>
        <begin position="507"/>
        <end position="546"/>
    </location>
</feature>
<feature type="region of interest" description="Disordered" evidence="2">
    <location>
        <begin position="641"/>
        <end position="694"/>
    </location>
</feature>
<accession>A0A2N5SYC4</accession>
<keyword evidence="5" id="KW-1185">Reference proteome</keyword>
<feature type="compositionally biased region" description="Basic residues" evidence="2">
    <location>
        <begin position="519"/>
        <end position="531"/>
    </location>
</feature>